<name>A0A7D5NS27_9GAMM</name>
<protein>
    <submittedName>
        <fullName evidence="1">Uncharacterized protein</fullName>
    </submittedName>
</protein>
<dbReference type="GO" id="GO:0004803">
    <property type="term" value="F:transposase activity"/>
    <property type="evidence" value="ECO:0007669"/>
    <property type="project" value="InterPro"/>
</dbReference>
<dbReference type="EMBL" id="CP050855">
    <property type="protein sequence ID" value="QLH64443.1"/>
    <property type="molecule type" value="Genomic_DNA"/>
</dbReference>
<dbReference type="Proteomes" id="UP000042738">
    <property type="component" value="Chromosome"/>
</dbReference>
<dbReference type="GO" id="GO:0006313">
    <property type="term" value="P:DNA transposition"/>
    <property type="evidence" value="ECO:0007669"/>
    <property type="project" value="InterPro"/>
</dbReference>
<dbReference type="InterPro" id="IPR005063">
    <property type="entry name" value="Transposase_27"/>
</dbReference>
<sequence length="63" mass="7547">MGKLRARSPSEIHLAGKIFTQRIERHNLNLRTYFKRLTPKTIYYSRSFEGHEKVIGAYFEIYL</sequence>
<dbReference type="AlphaFoldDB" id="A0A7D5NS27"/>
<dbReference type="GO" id="GO:0003677">
    <property type="term" value="F:DNA binding"/>
    <property type="evidence" value="ECO:0007669"/>
    <property type="project" value="InterPro"/>
</dbReference>
<organism evidence="1 2">
    <name type="scientific">Serratia symbiotica</name>
    <dbReference type="NCBI Taxonomy" id="138074"/>
    <lineage>
        <taxon>Bacteria</taxon>
        <taxon>Pseudomonadati</taxon>
        <taxon>Pseudomonadota</taxon>
        <taxon>Gammaproteobacteria</taxon>
        <taxon>Enterobacterales</taxon>
        <taxon>Yersiniaceae</taxon>
        <taxon>Serratia</taxon>
    </lineage>
</organism>
<evidence type="ECO:0000313" key="2">
    <source>
        <dbReference type="Proteomes" id="UP000042738"/>
    </source>
</evidence>
<proteinExistence type="predicted"/>
<gene>
    <name evidence="1" type="ORF">SYMBAF_16535</name>
</gene>
<dbReference type="Pfam" id="PF03400">
    <property type="entry name" value="DDE_Tnp_IS1"/>
    <property type="match status" value="1"/>
</dbReference>
<reference evidence="1 2" key="1">
    <citation type="journal article" date="2014" name="Genome Announc.">
        <title>Whole-Genome Sequence of Serratia symbiotica Strain CWBI-2.3T, a Free-Living Symbiont of the Black Bean Aphid Aphis fabae.</title>
        <authorList>
            <person name="Foray V."/>
            <person name="Grigorescu A.S."/>
            <person name="Sabri A."/>
            <person name="Haubruge E."/>
            <person name="Lognay G."/>
            <person name="Francis F."/>
            <person name="Fauconnier M.L."/>
            <person name="Hance T."/>
            <person name="Thonart P."/>
        </authorList>
    </citation>
    <scope>NUCLEOTIDE SEQUENCE [LARGE SCALE GENOMIC DNA]</scope>
    <source>
        <strain evidence="1">CWBI-2.3</strain>
    </source>
</reference>
<evidence type="ECO:0000313" key="1">
    <source>
        <dbReference type="EMBL" id="QLH64443.1"/>
    </source>
</evidence>
<accession>A0A7D5NS27</accession>